<dbReference type="PANTHER" id="PTHR42109">
    <property type="entry name" value="UNPLACED GENOMIC SCAFFOLD UM_SCAF_CONTIG_1.265, WHOLE GENOME SHOTGUN SEQUENCE"/>
    <property type="match status" value="1"/>
</dbReference>
<feature type="transmembrane region" description="Helical" evidence="2">
    <location>
        <begin position="6"/>
        <end position="26"/>
    </location>
</feature>
<feature type="transmembrane region" description="Helical" evidence="2">
    <location>
        <begin position="38"/>
        <end position="57"/>
    </location>
</feature>
<feature type="transmembrane region" description="Helical" evidence="2">
    <location>
        <begin position="145"/>
        <end position="166"/>
    </location>
</feature>
<dbReference type="Proteomes" id="UP000054279">
    <property type="component" value="Unassembled WGS sequence"/>
</dbReference>
<accession>A0A0C9VUS8</accession>
<sequence>MLNDFGKIAIAEIIFYIPVLLISLGVTFKHGFSRKVGWVLLVVFATIRILGAVLLIITQTQSNPSSGIITTAGIVQSIGLTPLIAATLGFVSYLAIHAFPSFTRPLHLIHILVTIGLILSVTGGIDASPDHSPSDQKDGRNHSKIGSILFLAAYSALAGLQVLLHGVRERFNDNQIKFLNVLSLALPFLFVRVLYTVLAAFTAKSSGPSKFSSIAGDWKIYLFMGLLMEYIVVLIYIIGGLKLAPGAEQGGPGTYELGTTRTESEETQAEGGRWKIPGRLPGGRLASRLETVRDLVHH</sequence>
<keyword evidence="2" id="KW-1133">Transmembrane helix</keyword>
<name>A0A0C9VUS8_SPHS4</name>
<evidence type="ECO:0000256" key="1">
    <source>
        <dbReference type="SAM" id="MobiDB-lite"/>
    </source>
</evidence>
<feature type="transmembrane region" description="Helical" evidence="2">
    <location>
        <begin position="77"/>
        <end position="96"/>
    </location>
</feature>
<keyword evidence="5" id="KW-1185">Reference proteome</keyword>
<dbReference type="PANTHER" id="PTHR42109:SF2">
    <property type="entry name" value="INTEGRAL MEMBRANE PROTEIN"/>
    <property type="match status" value="1"/>
</dbReference>
<feature type="transmembrane region" description="Helical" evidence="2">
    <location>
        <begin position="220"/>
        <end position="239"/>
    </location>
</feature>
<evidence type="ECO:0000313" key="5">
    <source>
        <dbReference type="Proteomes" id="UP000054279"/>
    </source>
</evidence>
<proteinExistence type="predicted"/>
<keyword evidence="2" id="KW-0812">Transmembrane</keyword>
<dbReference type="OrthoDB" id="2560628at2759"/>
<keyword evidence="2" id="KW-0472">Membrane</keyword>
<dbReference type="EMBL" id="KN837133">
    <property type="protein sequence ID" value="KIJ42006.1"/>
    <property type="molecule type" value="Genomic_DNA"/>
</dbReference>
<gene>
    <name evidence="4" type="ORF">M422DRAFT_171784</name>
</gene>
<dbReference type="Pfam" id="PF24800">
    <property type="entry name" value="DUF7702"/>
    <property type="match status" value="1"/>
</dbReference>
<evidence type="ECO:0000259" key="3">
    <source>
        <dbReference type="Pfam" id="PF24800"/>
    </source>
</evidence>
<evidence type="ECO:0000256" key="2">
    <source>
        <dbReference type="SAM" id="Phobius"/>
    </source>
</evidence>
<protein>
    <recommendedName>
        <fullName evidence="3">DUF7702 domain-containing protein</fullName>
    </recommendedName>
</protein>
<dbReference type="HOGENOM" id="CLU_064985_0_2_1"/>
<feature type="transmembrane region" description="Helical" evidence="2">
    <location>
        <begin position="108"/>
        <end position="125"/>
    </location>
</feature>
<dbReference type="InterPro" id="IPR056119">
    <property type="entry name" value="DUF7702"/>
</dbReference>
<feature type="region of interest" description="Disordered" evidence="1">
    <location>
        <begin position="252"/>
        <end position="271"/>
    </location>
</feature>
<reference evidence="4 5" key="1">
    <citation type="submission" date="2014-06" db="EMBL/GenBank/DDBJ databases">
        <title>Evolutionary Origins and Diversification of the Mycorrhizal Mutualists.</title>
        <authorList>
            <consortium name="DOE Joint Genome Institute"/>
            <consortium name="Mycorrhizal Genomics Consortium"/>
            <person name="Kohler A."/>
            <person name="Kuo A."/>
            <person name="Nagy L.G."/>
            <person name="Floudas D."/>
            <person name="Copeland A."/>
            <person name="Barry K.W."/>
            <person name="Cichocki N."/>
            <person name="Veneault-Fourrey C."/>
            <person name="LaButti K."/>
            <person name="Lindquist E.A."/>
            <person name="Lipzen A."/>
            <person name="Lundell T."/>
            <person name="Morin E."/>
            <person name="Murat C."/>
            <person name="Riley R."/>
            <person name="Ohm R."/>
            <person name="Sun H."/>
            <person name="Tunlid A."/>
            <person name="Henrissat B."/>
            <person name="Grigoriev I.V."/>
            <person name="Hibbett D.S."/>
            <person name="Martin F."/>
        </authorList>
    </citation>
    <scope>NUCLEOTIDE SEQUENCE [LARGE SCALE GENOMIC DNA]</scope>
    <source>
        <strain evidence="4 5">SS14</strain>
    </source>
</reference>
<feature type="domain" description="DUF7702" evidence="3">
    <location>
        <begin position="6"/>
        <end position="243"/>
    </location>
</feature>
<organism evidence="4 5">
    <name type="scientific">Sphaerobolus stellatus (strain SS14)</name>
    <dbReference type="NCBI Taxonomy" id="990650"/>
    <lineage>
        <taxon>Eukaryota</taxon>
        <taxon>Fungi</taxon>
        <taxon>Dikarya</taxon>
        <taxon>Basidiomycota</taxon>
        <taxon>Agaricomycotina</taxon>
        <taxon>Agaricomycetes</taxon>
        <taxon>Phallomycetidae</taxon>
        <taxon>Geastrales</taxon>
        <taxon>Sphaerobolaceae</taxon>
        <taxon>Sphaerobolus</taxon>
    </lineage>
</organism>
<feature type="transmembrane region" description="Helical" evidence="2">
    <location>
        <begin position="178"/>
        <end position="200"/>
    </location>
</feature>
<evidence type="ECO:0000313" key="4">
    <source>
        <dbReference type="EMBL" id="KIJ42006.1"/>
    </source>
</evidence>
<dbReference type="AlphaFoldDB" id="A0A0C9VUS8"/>